<feature type="non-terminal residue" evidence="2">
    <location>
        <position position="1"/>
    </location>
</feature>
<gene>
    <name evidence="2" type="ORF">CG405_04060</name>
</gene>
<protein>
    <recommendedName>
        <fullName evidence="4">DNA-directed RNA polymerase subunit beta</fullName>
    </recommendedName>
</protein>
<dbReference type="PANTHER" id="PTHR48443">
    <property type="entry name" value="DNA-DIRECTED RNA POLYMERASE SUBUNIT BETA"/>
    <property type="match status" value="1"/>
</dbReference>
<feature type="non-terminal residue" evidence="2">
    <location>
        <position position="114"/>
    </location>
</feature>
<name>A0A3E2CBF4_GARVA</name>
<reference evidence="2 3" key="1">
    <citation type="submission" date="2017-07" db="EMBL/GenBank/DDBJ databases">
        <title>A comparative genomics approach to explaining the enigmatic role of Gardnerella vaginalis in the vaginal microbiome.</title>
        <authorList>
            <person name="Vancuren S.J."/>
            <person name="Hill J.E."/>
        </authorList>
    </citation>
    <scope>NUCLEOTIDE SEQUENCE [LARGE SCALE GENOMIC DNA]</scope>
    <source>
        <strain evidence="2 3">WP023</strain>
    </source>
</reference>
<dbReference type="PANTHER" id="PTHR48443:SF1">
    <property type="entry name" value="DNA-DIRECTED RNA POLYMERASE SUBUNIT BETA"/>
    <property type="match status" value="1"/>
</dbReference>
<proteinExistence type="predicted"/>
<comment type="caution">
    <text evidence="2">The sequence shown here is derived from an EMBL/GenBank/DDBJ whole genome shotgun (WGS) entry which is preliminary data.</text>
</comment>
<dbReference type="AlphaFoldDB" id="A0A3E2CBF4"/>
<feature type="region of interest" description="Disordered" evidence="1">
    <location>
        <begin position="88"/>
        <end position="114"/>
    </location>
</feature>
<organism evidence="2 3">
    <name type="scientific">Gardnerella vaginalis</name>
    <dbReference type="NCBI Taxonomy" id="2702"/>
    <lineage>
        <taxon>Bacteria</taxon>
        <taxon>Bacillati</taxon>
        <taxon>Actinomycetota</taxon>
        <taxon>Actinomycetes</taxon>
        <taxon>Bifidobacteriales</taxon>
        <taxon>Bifidobacteriaceae</taxon>
        <taxon>Gardnerella</taxon>
    </lineage>
</organism>
<evidence type="ECO:0000256" key="1">
    <source>
        <dbReference type="SAM" id="MobiDB-lite"/>
    </source>
</evidence>
<evidence type="ECO:0008006" key="4">
    <source>
        <dbReference type="Google" id="ProtNLM"/>
    </source>
</evidence>
<evidence type="ECO:0000313" key="3">
    <source>
        <dbReference type="Proteomes" id="UP000258379"/>
    </source>
</evidence>
<dbReference type="Proteomes" id="UP000258379">
    <property type="component" value="Unassembled WGS sequence"/>
</dbReference>
<dbReference type="EMBL" id="NNRU01000003">
    <property type="protein sequence ID" value="RFT28955.1"/>
    <property type="molecule type" value="Genomic_DNA"/>
</dbReference>
<sequence>SAASFQETTRVLTEAALSQKEDDLKGLKENVIIGKLIPAGTGLARYRNADVFADPEVRDAVYPNLGLGGANGTPSNFGESNMGDVDFSNIDFGDMQLGDEFNPDDFLDDQGGQG</sequence>
<dbReference type="SUPFAM" id="SSF64484">
    <property type="entry name" value="beta and beta-prime subunits of DNA dependent RNA-polymerase"/>
    <property type="match status" value="1"/>
</dbReference>
<accession>A0A3E2CBF4</accession>
<evidence type="ECO:0000313" key="2">
    <source>
        <dbReference type="EMBL" id="RFT28955.1"/>
    </source>
</evidence>
<dbReference type="Gene3D" id="1.10.150.390">
    <property type="match status" value="1"/>
</dbReference>